<name>A0ABX8TN34_9MOLU</name>
<accession>A0ABX8TN34</accession>
<reference evidence="1 2" key="1">
    <citation type="journal article" date="2021" name="Mol. Plant">
        <title>Genomic insights into the fast growth of paulownias and the formation of Paulownia witches' broom.</title>
        <authorList>
            <person name="Cao Y."/>
            <person name="Sun G."/>
            <person name="Zhai X."/>
            <person name="Xu P."/>
            <person name="Ma L."/>
            <person name="Deng M."/>
            <person name="Zhao Z."/>
            <person name="Yang H."/>
            <person name="Dong Y."/>
            <person name="Shang Z."/>
            <person name="Lv Y."/>
            <person name="Yan L."/>
            <person name="Liu H."/>
            <person name="Cao X."/>
            <person name="Li B."/>
            <person name="Wang Z."/>
            <person name="Zhao X."/>
            <person name="Yu H."/>
            <person name="Wang F."/>
            <person name="Ma W."/>
            <person name="Huang J."/>
            <person name="Fan G."/>
        </authorList>
    </citation>
    <scope>NUCLEOTIDE SEQUENCE [LARGE SCALE GENOMIC DNA]</scope>
    <source>
        <strain evidence="1 2">Zhengzhou</strain>
    </source>
</reference>
<evidence type="ECO:0000313" key="1">
    <source>
        <dbReference type="EMBL" id="QYC30821.1"/>
    </source>
</evidence>
<proteinExistence type="predicted"/>
<sequence>MKKLNLKDFDEIIQTINSICVNISRSKNLQKSNNAQGKEREMEAIYRDTISLNLNSYPSIFRNQVSCETQNKHGKADIVIHFDDSKKNMLWNAPF</sequence>
<protein>
    <submittedName>
        <fullName evidence="1">Uncharacterized protein</fullName>
    </submittedName>
</protein>
<dbReference type="EMBL" id="CP066882">
    <property type="protein sequence ID" value="QYC30821.1"/>
    <property type="molecule type" value="Genomic_DNA"/>
</dbReference>
<dbReference type="Proteomes" id="UP000825369">
    <property type="component" value="Chromosome"/>
</dbReference>
<dbReference type="RefSeq" id="WP_219474480.1">
    <property type="nucleotide sequence ID" value="NZ_BSCX01000045.1"/>
</dbReference>
<gene>
    <name evidence="1" type="ORF">HGD80_03420</name>
</gene>
<organism evidence="1 2">
    <name type="scientific">Paulownia witches'-broom phytoplasma</name>
    <dbReference type="NCBI Taxonomy" id="39647"/>
    <lineage>
        <taxon>Bacteria</taxon>
        <taxon>Bacillati</taxon>
        <taxon>Mycoplasmatota</taxon>
        <taxon>Mollicutes</taxon>
        <taxon>Acholeplasmatales</taxon>
        <taxon>Acholeplasmataceae</taxon>
        <taxon>Candidatus Phytoplasma</taxon>
        <taxon>16SrI (Aster yellows group)</taxon>
    </lineage>
</organism>
<keyword evidence="2" id="KW-1185">Reference proteome</keyword>
<evidence type="ECO:0000313" key="2">
    <source>
        <dbReference type="Proteomes" id="UP000825369"/>
    </source>
</evidence>